<gene>
    <name evidence="3" type="ORF">A2024_08180</name>
</gene>
<sequence>MKIAPLLTEMGRYPDMSPILIHTGQHYDDNMSTAFFKDLELPQPDYNLNVGSGTHTWQTANVMLKLEPLLKEIAPDMILVVGDINSTLAAALVAAKMGLPLAHIEAGLRSFDRSMPEEINRVVTDALSDHLFTTERSANENLRREGIPRKKIHFVGNVMIDTLLKHKRQAAALGMPGRHGVSAKAYAVMTLHRPSNVDVPESLNNISDVLSSIQGQIPVLFPVHPRTVKCLETSGLRSRLDAMPNVHLLEPLGYLEFQGLISQAQLVMTDSGGIQEETTILGVPCLTLRDNTERPVTITEGTNELVGTSPKKITSAVRRILKGGIKNGRRPELWDGKASKRIIEILRASKL</sequence>
<feature type="domain" description="UDP-N-acetylglucosamine 2-epimerase" evidence="2">
    <location>
        <begin position="11"/>
        <end position="347"/>
    </location>
</feature>
<dbReference type="CDD" id="cd03786">
    <property type="entry name" value="GTB_UDP-GlcNAc_2-Epimerase"/>
    <property type="match status" value="1"/>
</dbReference>
<dbReference type="GO" id="GO:0016853">
    <property type="term" value="F:isomerase activity"/>
    <property type="evidence" value="ECO:0007669"/>
    <property type="project" value="UniProtKB-KW"/>
</dbReference>
<dbReference type="EMBL" id="MFFM01000048">
    <property type="protein sequence ID" value="OGF08146.1"/>
    <property type="molecule type" value="Genomic_DNA"/>
</dbReference>
<dbReference type="PANTHER" id="PTHR43174">
    <property type="entry name" value="UDP-N-ACETYLGLUCOSAMINE 2-EPIMERASE"/>
    <property type="match status" value="1"/>
</dbReference>
<dbReference type="Proteomes" id="UP000177230">
    <property type="component" value="Unassembled WGS sequence"/>
</dbReference>
<dbReference type="Pfam" id="PF02350">
    <property type="entry name" value="Epimerase_2"/>
    <property type="match status" value="1"/>
</dbReference>
<dbReference type="NCBIfam" id="TIGR00236">
    <property type="entry name" value="wecB"/>
    <property type="match status" value="1"/>
</dbReference>
<dbReference type="InterPro" id="IPR003331">
    <property type="entry name" value="UDP_GlcNAc_Epimerase_2_dom"/>
</dbReference>
<dbReference type="InterPro" id="IPR029767">
    <property type="entry name" value="WecB-like"/>
</dbReference>
<proteinExistence type="inferred from homology"/>
<keyword evidence="1" id="KW-0413">Isomerase</keyword>
<dbReference type="SUPFAM" id="SSF53756">
    <property type="entry name" value="UDP-Glycosyltransferase/glycogen phosphorylase"/>
    <property type="match status" value="1"/>
</dbReference>
<protein>
    <submittedName>
        <fullName evidence="3">UDP-N-acetylglucosamine 2-epimerase</fullName>
    </submittedName>
</protein>
<evidence type="ECO:0000313" key="3">
    <source>
        <dbReference type="EMBL" id="OGF08146.1"/>
    </source>
</evidence>
<name>A0A1F5R124_9BACT</name>
<evidence type="ECO:0000259" key="2">
    <source>
        <dbReference type="Pfam" id="PF02350"/>
    </source>
</evidence>
<comment type="similarity">
    <text evidence="1">Belongs to the UDP-N-acetylglucosamine 2-epimerase family.</text>
</comment>
<evidence type="ECO:0000313" key="4">
    <source>
        <dbReference type="Proteomes" id="UP000177230"/>
    </source>
</evidence>
<organism evidence="3 4">
    <name type="scientific">Candidatus Edwardsbacteria bacterium GWF2_54_11</name>
    <dbReference type="NCBI Taxonomy" id="1817851"/>
    <lineage>
        <taxon>Bacteria</taxon>
        <taxon>Candidatus Edwardsiibacteriota</taxon>
    </lineage>
</organism>
<reference evidence="3 4" key="1">
    <citation type="journal article" date="2016" name="Nat. Commun.">
        <title>Thousands of microbial genomes shed light on interconnected biogeochemical processes in an aquifer system.</title>
        <authorList>
            <person name="Anantharaman K."/>
            <person name="Brown C.T."/>
            <person name="Hug L.A."/>
            <person name="Sharon I."/>
            <person name="Castelle C.J."/>
            <person name="Probst A.J."/>
            <person name="Thomas B.C."/>
            <person name="Singh A."/>
            <person name="Wilkins M.J."/>
            <person name="Karaoz U."/>
            <person name="Brodie E.L."/>
            <person name="Williams K.H."/>
            <person name="Hubbard S.S."/>
            <person name="Banfield J.F."/>
        </authorList>
    </citation>
    <scope>NUCLEOTIDE SEQUENCE [LARGE SCALE GENOMIC DNA]</scope>
</reference>
<dbReference type="PANTHER" id="PTHR43174:SF1">
    <property type="entry name" value="UDP-N-ACETYLGLUCOSAMINE 2-EPIMERASE"/>
    <property type="match status" value="1"/>
</dbReference>
<dbReference type="AlphaFoldDB" id="A0A1F5R124"/>
<evidence type="ECO:0000256" key="1">
    <source>
        <dbReference type="RuleBase" id="RU003513"/>
    </source>
</evidence>
<comment type="caution">
    <text evidence="3">The sequence shown here is derived from an EMBL/GenBank/DDBJ whole genome shotgun (WGS) entry which is preliminary data.</text>
</comment>
<dbReference type="Gene3D" id="3.40.50.2000">
    <property type="entry name" value="Glycogen Phosphorylase B"/>
    <property type="match status" value="2"/>
</dbReference>
<accession>A0A1F5R124</accession>